<accession>A0A9X3I7F3</accession>
<keyword evidence="1" id="KW-0175">Coiled coil</keyword>
<keyword evidence="3" id="KW-1185">Reference proteome</keyword>
<name>A0A9X3I7F3_9SPHI</name>
<dbReference type="EMBL" id="JAPJUH010000001">
    <property type="protein sequence ID" value="MCX3263681.1"/>
    <property type="molecule type" value="Genomic_DNA"/>
</dbReference>
<reference evidence="2" key="1">
    <citation type="submission" date="2022-11" db="EMBL/GenBank/DDBJ databases">
        <authorList>
            <person name="Graham C."/>
            <person name="Newman J.D."/>
        </authorList>
    </citation>
    <scope>NUCLEOTIDE SEQUENCE</scope>
    <source>
        <strain evidence="2">DSM 19486</strain>
    </source>
</reference>
<dbReference type="RefSeq" id="WP_010602851.1">
    <property type="nucleotide sequence ID" value="NZ_JAPJUH010000001.1"/>
</dbReference>
<organism evidence="2 3">
    <name type="scientific">Pedobacter agri</name>
    <dbReference type="NCBI Taxonomy" id="454586"/>
    <lineage>
        <taxon>Bacteria</taxon>
        <taxon>Pseudomonadati</taxon>
        <taxon>Bacteroidota</taxon>
        <taxon>Sphingobacteriia</taxon>
        <taxon>Sphingobacteriales</taxon>
        <taxon>Sphingobacteriaceae</taxon>
        <taxon>Pedobacter</taxon>
    </lineage>
</organism>
<protein>
    <submittedName>
        <fullName evidence="2">Uncharacterized protein</fullName>
    </submittedName>
</protein>
<evidence type="ECO:0000256" key="1">
    <source>
        <dbReference type="SAM" id="Coils"/>
    </source>
</evidence>
<gene>
    <name evidence="2" type="ORF">OQZ29_02935</name>
</gene>
<feature type="coiled-coil region" evidence="1">
    <location>
        <begin position="89"/>
        <end position="116"/>
    </location>
</feature>
<evidence type="ECO:0000313" key="2">
    <source>
        <dbReference type="EMBL" id="MCX3263681.1"/>
    </source>
</evidence>
<evidence type="ECO:0000313" key="3">
    <source>
        <dbReference type="Proteomes" id="UP001142592"/>
    </source>
</evidence>
<dbReference type="Proteomes" id="UP001142592">
    <property type="component" value="Unassembled WGS sequence"/>
</dbReference>
<proteinExistence type="predicted"/>
<dbReference type="AlphaFoldDB" id="A0A9X3I7F3"/>
<sequence>MSKRRSGNRGNLVRCYLSDEELSAINRICSDLGWNKSELLRNRLLHPDMLNINSAKLLSVLSEIGMQMSLLNASIDHQQKGVDYKNGDTEKLEALINSYHLQQKKLEQQIRKLLMRIERKG</sequence>
<comment type="caution">
    <text evidence="2">The sequence shown here is derived from an EMBL/GenBank/DDBJ whole genome shotgun (WGS) entry which is preliminary data.</text>
</comment>